<gene>
    <name evidence="1" type="ORF">PanWU01x14_342840</name>
</gene>
<keyword evidence="2" id="KW-1185">Reference proteome</keyword>
<organism evidence="1 2">
    <name type="scientific">Parasponia andersonii</name>
    <name type="common">Sponia andersonii</name>
    <dbReference type="NCBI Taxonomy" id="3476"/>
    <lineage>
        <taxon>Eukaryota</taxon>
        <taxon>Viridiplantae</taxon>
        <taxon>Streptophyta</taxon>
        <taxon>Embryophyta</taxon>
        <taxon>Tracheophyta</taxon>
        <taxon>Spermatophyta</taxon>
        <taxon>Magnoliopsida</taxon>
        <taxon>eudicotyledons</taxon>
        <taxon>Gunneridae</taxon>
        <taxon>Pentapetalae</taxon>
        <taxon>rosids</taxon>
        <taxon>fabids</taxon>
        <taxon>Rosales</taxon>
        <taxon>Cannabaceae</taxon>
        <taxon>Parasponia</taxon>
    </lineage>
</organism>
<dbReference type="Proteomes" id="UP000237105">
    <property type="component" value="Unassembled WGS sequence"/>
</dbReference>
<proteinExistence type="predicted"/>
<dbReference type="EMBL" id="JXTB01000650">
    <property type="protein sequence ID" value="PON34618.1"/>
    <property type="molecule type" value="Genomic_DNA"/>
</dbReference>
<evidence type="ECO:0000313" key="1">
    <source>
        <dbReference type="EMBL" id="PON34618.1"/>
    </source>
</evidence>
<reference evidence="2" key="1">
    <citation type="submission" date="2016-06" db="EMBL/GenBank/DDBJ databases">
        <title>Parallel loss of symbiosis genes in relatives of nitrogen-fixing non-legume Parasponia.</title>
        <authorList>
            <person name="Van Velzen R."/>
            <person name="Holmer R."/>
            <person name="Bu F."/>
            <person name="Rutten L."/>
            <person name="Van Zeijl A."/>
            <person name="Liu W."/>
            <person name="Santuari L."/>
            <person name="Cao Q."/>
            <person name="Sharma T."/>
            <person name="Shen D."/>
            <person name="Roswanjaya Y."/>
            <person name="Wardhani T."/>
            <person name="Kalhor M.S."/>
            <person name="Jansen J."/>
            <person name="Van den Hoogen J."/>
            <person name="Gungor B."/>
            <person name="Hartog M."/>
            <person name="Hontelez J."/>
            <person name="Verver J."/>
            <person name="Yang W.-C."/>
            <person name="Schijlen E."/>
            <person name="Repin R."/>
            <person name="Schilthuizen M."/>
            <person name="Schranz E."/>
            <person name="Heidstra R."/>
            <person name="Miyata K."/>
            <person name="Fedorova E."/>
            <person name="Kohlen W."/>
            <person name="Bisseling T."/>
            <person name="Smit S."/>
            <person name="Geurts R."/>
        </authorList>
    </citation>
    <scope>NUCLEOTIDE SEQUENCE [LARGE SCALE GENOMIC DNA]</scope>
    <source>
        <strain evidence="2">cv. WU1-14</strain>
    </source>
</reference>
<protein>
    <submittedName>
        <fullName evidence="1">Uncharacterized protein</fullName>
    </submittedName>
</protein>
<dbReference type="AlphaFoldDB" id="A0A2P5ADK4"/>
<name>A0A2P5ADK4_PARAD</name>
<sequence length="61" mass="6922">MFKKVVKKNQIVATKTKRAEYGPARPDSIWPVKKPDRPTVPGRAIFYFDRADPTRPGPVTP</sequence>
<comment type="caution">
    <text evidence="1">The sequence shown here is derived from an EMBL/GenBank/DDBJ whole genome shotgun (WGS) entry which is preliminary data.</text>
</comment>
<accession>A0A2P5ADK4</accession>
<evidence type="ECO:0000313" key="2">
    <source>
        <dbReference type="Proteomes" id="UP000237105"/>
    </source>
</evidence>